<dbReference type="WBParaSite" id="PSAMB.scaffold7412size7686.g30024.t1">
    <property type="protein sequence ID" value="PSAMB.scaffold7412size7686.g30024.t1"/>
    <property type="gene ID" value="PSAMB.scaffold7412size7686.g30024"/>
</dbReference>
<feature type="region of interest" description="Disordered" evidence="6">
    <location>
        <begin position="1"/>
        <end position="22"/>
    </location>
</feature>
<feature type="domain" description="T-SNARE coiled-coil homology" evidence="8">
    <location>
        <begin position="169"/>
        <end position="231"/>
    </location>
</feature>
<dbReference type="InterPro" id="IPR006011">
    <property type="entry name" value="Syntaxin_N"/>
</dbReference>
<dbReference type="Pfam" id="PF14523">
    <property type="entry name" value="Syntaxin_2"/>
    <property type="match status" value="1"/>
</dbReference>
<dbReference type="PANTHER" id="PTHR19957">
    <property type="entry name" value="SYNTAXIN"/>
    <property type="match status" value="1"/>
</dbReference>
<dbReference type="FunFam" id="1.20.58.70:FF:000006">
    <property type="entry name" value="Syntaxin 7"/>
    <property type="match status" value="1"/>
</dbReference>
<sequence>MDSDWESYHQTRSSNGDGSDSAAQFQRLTGQISTNIQTINQYVQQMQRMVGQLGTPQDSEELRHRLHDIQHETHEVSQKTSQMLKDLNDLPNEQRQWKLQRERLTNELMVVLNNFQSAQRQAVEKEKASIKRVRAANSAYGADQQPSYDSEPSRGQQQRQLQVEQNVDLQAIKERQQALSQLESDITDVNQIFKDLALMVHEQGEIVDSIEANVDHAVVHVEQGASNVQRAAHYQAASRRKKVCLLIFFVMAILILILFIWLWTNSPNSDQPCGEWCVAARSLVQVLVPVVSNVLLTVVC</sequence>
<keyword evidence="4" id="KW-0532">Neurotransmitter transport</keyword>
<dbReference type="GO" id="GO:0008021">
    <property type="term" value="C:synaptic vesicle"/>
    <property type="evidence" value="ECO:0007669"/>
    <property type="project" value="TreeGrafter"/>
</dbReference>
<feature type="compositionally biased region" description="Polar residues" evidence="6">
    <location>
        <begin position="8"/>
        <end position="22"/>
    </location>
</feature>
<dbReference type="SMART" id="SM00503">
    <property type="entry name" value="SynN"/>
    <property type="match status" value="1"/>
</dbReference>
<dbReference type="Pfam" id="PF05739">
    <property type="entry name" value="SNARE"/>
    <property type="match status" value="1"/>
</dbReference>
<protein>
    <submittedName>
        <fullName evidence="10">t-SNARE coiled-coil homology domain-containing protein</fullName>
    </submittedName>
</protein>
<dbReference type="Gene3D" id="1.20.58.70">
    <property type="match status" value="1"/>
</dbReference>
<dbReference type="PROSITE" id="PS50192">
    <property type="entry name" value="T_SNARE"/>
    <property type="match status" value="1"/>
</dbReference>
<organism evidence="9 10">
    <name type="scientific">Plectus sambesii</name>
    <dbReference type="NCBI Taxonomy" id="2011161"/>
    <lineage>
        <taxon>Eukaryota</taxon>
        <taxon>Metazoa</taxon>
        <taxon>Ecdysozoa</taxon>
        <taxon>Nematoda</taxon>
        <taxon>Chromadorea</taxon>
        <taxon>Plectida</taxon>
        <taxon>Plectina</taxon>
        <taxon>Plectoidea</taxon>
        <taxon>Plectidae</taxon>
        <taxon>Plectus</taxon>
    </lineage>
</organism>
<evidence type="ECO:0000256" key="6">
    <source>
        <dbReference type="SAM" id="MobiDB-lite"/>
    </source>
</evidence>
<name>A0A914X9R5_9BILA</name>
<dbReference type="Proteomes" id="UP000887566">
    <property type="component" value="Unplaced"/>
</dbReference>
<dbReference type="GO" id="GO:0006836">
    <property type="term" value="P:neurotransmitter transport"/>
    <property type="evidence" value="ECO:0007669"/>
    <property type="project" value="UniProtKB-KW"/>
</dbReference>
<evidence type="ECO:0000256" key="1">
    <source>
        <dbReference type="ARBA" id="ARBA00004211"/>
    </source>
</evidence>
<dbReference type="InterPro" id="IPR045242">
    <property type="entry name" value="Syntaxin"/>
</dbReference>
<proteinExistence type="inferred from homology"/>
<keyword evidence="7" id="KW-0472">Membrane</keyword>
<feature type="transmembrane region" description="Helical" evidence="7">
    <location>
        <begin position="243"/>
        <end position="263"/>
    </location>
</feature>
<dbReference type="GO" id="GO:0031201">
    <property type="term" value="C:SNARE complex"/>
    <property type="evidence" value="ECO:0007669"/>
    <property type="project" value="TreeGrafter"/>
</dbReference>
<dbReference type="PROSITE" id="PS00914">
    <property type="entry name" value="SYNTAXIN"/>
    <property type="match status" value="1"/>
</dbReference>
<keyword evidence="7" id="KW-1133">Transmembrane helix</keyword>
<evidence type="ECO:0000256" key="7">
    <source>
        <dbReference type="SAM" id="Phobius"/>
    </source>
</evidence>
<keyword evidence="3" id="KW-0813">Transport</keyword>
<evidence type="ECO:0000256" key="2">
    <source>
        <dbReference type="ARBA" id="ARBA00009063"/>
    </source>
</evidence>
<dbReference type="GO" id="GO:0006886">
    <property type="term" value="P:intracellular protein transport"/>
    <property type="evidence" value="ECO:0007669"/>
    <property type="project" value="InterPro"/>
</dbReference>
<reference evidence="10" key="1">
    <citation type="submission" date="2022-11" db="UniProtKB">
        <authorList>
            <consortium name="WormBaseParasite"/>
        </authorList>
    </citation>
    <scope>IDENTIFICATION</scope>
</reference>
<dbReference type="SUPFAM" id="SSF47661">
    <property type="entry name" value="t-snare proteins"/>
    <property type="match status" value="1"/>
</dbReference>
<comment type="similarity">
    <text evidence="2 5">Belongs to the syntaxin family.</text>
</comment>
<comment type="subcellular location">
    <subcellularLocation>
        <location evidence="1">Membrane</location>
        <topology evidence="1">Single-pass type IV membrane protein</topology>
    </subcellularLocation>
</comment>
<dbReference type="Gene3D" id="1.20.5.110">
    <property type="match status" value="1"/>
</dbReference>
<keyword evidence="7" id="KW-0812">Transmembrane</keyword>
<keyword evidence="9" id="KW-1185">Reference proteome</keyword>
<accession>A0A914X9R5</accession>
<dbReference type="InterPro" id="IPR006012">
    <property type="entry name" value="Syntaxin/epimorphin_CS"/>
</dbReference>
<dbReference type="AlphaFoldDB" id="A0A914X9R5"/>
<evidence type="ECO:0000259" key="8">
    <source>
        <dbReference type="PROSITE" id="PS50192"/>
    </source>
</evidence>
<feature type="compositionally biased region" description="Polar residues" evidence="6">
    <location>
        <begin position="144"/>
        <end position="155"/>
    </location>
</feature>
<evidence type="ECO:0000256" key="4">
    <source>
        <dbReference type="ARBA" id="ARBA00022775"/>
    </source>
</evidence>
<dbReference type="InterPro" id="IPR010989">
    <property type="entry name" value="SNARE"/>
</dbReference>
<evidence type="ECO:0000313" key="10">
    <source>
        <dbReference type="WBParaSite" id="PSAMB.scaffold7412size7686.g30024.t1"/>
    </source>
</evidence>
<feature type="region of interest" description="Disordered" evidence="6">
    <location>
        <begin position="137"/>
        <end position="160"/>
    </location>
</feature>
<dbReference type="GO" id="GO:0005484">
    <property type="term" value="F:SNAP receptor activity"/>
    <property type="evidence" value="ECO:0007669"/>
    <property type="project" value="InterPro"/>
</dbReference>
<dbReference type="GO" id="GO:0006906">
    <property type="term" value="P:vesicle fusion"/>
    <property type="evidence" value="ECO:0007669"/>
    <property type="project" value="TreeGrafter"/>
</dbReference>
<evidence type="ECO:0000313" key="9">
    <source>
        <dbReference type="Proteomes" id="UP000887566"/>
    </source>
</evidence>
<dbReference type="SMART" id="SM00397">
    <property type="entry name" value="t_SNARE"/>
    <property type="match status" value="1"/>
</dbReference>
<dbReference type="GO" id="GO:0000149">
    <property type="term" value="F:SNARE binding"/>
    <property type="evidence" value="ECO:0007669"/>
    <property type="project" value="TreeGrafter"/>
</dbReference>
<dbReference type="InterPro" id="IPR000727">
    <property type="entry name" value="T_SNARE_dom"/>
</dbReference>
<dbReference type="PANTHER" id="PTHR19957:SF411">
    <property type="entry name" value="LD23667P"/>
    <property type="match status" value="1"/>
</dbReference>
<evidence type="ECO:0000256" key="3">
    <source>
        <dbReference type="ARBA" id="ARBA00022448"/>
    </source>
</evidence>
<evidence type="ECO:0000256" key="5">
    <source>
        <dbReference type="RuleBase" id="RU003858"/>
    </source>
</evidence>
<dbReference type="GO" id="GO:0048278">
    <property type="term" value="P:vesicle docking"/>
    <property type="evidence" value="ECO:0007669"/>
    <property type="project" value="TreeGrafter"/>
</dbReference>